<protein>
    <recommendedName>
        <fullName evidence="13">PWWP domain-containing protein</fullName>
    </recommendedName>
</protein>
<reference evidence="12" key="1">
    <citation type="submission" date="2013-03" db="EMBL/GenBank/DDBJ databases">
        <title>The Genome Sequence of Anopheles epiroticus epiroticus2.</title>
        <authorList>
            <consortium name="The Broad Institute Genomics Platform"/>
            <person name="Neafsey D.E."/>
            <person name="Howell P."/>
            <person name="Walker B."/>
            <person name="Young S.K."/>
            <person name="Zeng Q."/>
            <person name="Gargeya S."/>
            <person name="Fitzgerald M."/>
            <person name="Haas B."/>
            <person name="Abouelleil A."/>
            <person name="Allen A.W."/>
            <person name="Alvarado L."/>
            <person name="Arachchi H.M."/>
            <person name="Berlin A.M."/>
            <person name="Chapman S.B."/>
            <person name="Gainer-Dewar J."/>
            <person name="Goldberg J."/>
            <person name="Griggs A."/>
            <person name="Gujja S."/>
            <person name="Hansen M."/>
            <person name="Howarth C."/>
            <person name="Imamovic A."/>
            <person name="Ireland A."/>
            <person name="Larimer J."/>
            <person name="McCowan C."/>
            <person name="Murphy C."/>
            <person name="Pearson M."/>
            <person name="Poon T.W."/>
            <person name="Priest M."/>
            <person name="Roberts A."/>
            <person name="Saif S."/>
            <person name="Shea T."/>
            <person name="Sisk P."/>
            <person name="Sykes S."/>
            <person name="Wortman J."/>
            <person name="Nusbaum C."/>
            <person name="Birren B."/>
        </authorList>
    </citation>
    <scope>NUCLEOTIDE SEQUENCE [LARGE SCALE GENOMIC DNA]</scope>
    <source>
        <strain evidence="12">Epiroticus2</strain>
    </source>
</reference>
<evidence type="ECO:0000259" key="10">
    <source>
        <dbReference type="PROSITE" id="PS50865"/>
    </source>
</evidence>
<dbReference type="Proteomes" id="UP000075885">
    <property type="component" value="Unassembled WGS sequence"/>
</dbReference>
<keyword evidence="12" id="KW-1185">Reference proteome</keyword>
<dbReference type="STRING" id="199890.A0A182PSP6"/>
<organism evidence="11 12">
    <name type="scientific">Anopheles epiroticus</name>
    <dbReference type="NCBI Taxonomy" id="199890"/>
    <lineage>
        <taxon>Eukaryota</taxon>
        <taxon>Metazoa</taxon>
        <taxon>Ecdysozoa</taxon>
        <taxon>Arthropoda</taxon>
        <taxon>Hexapoda</taxon>
        <taxon>Insecta</taxon>
        <taxon>Pterygota</taxon>
        <taxon>Neoptera</taxon>
        <taxon>Endopterygota</taxon>
        <taxon>Diptera</taxon>
        <taxon>Nematocera</taxon>
        <taxon>Culicoidea</taxon>
        <taxon>Culicidae</taxon>
        <taxon>Anophelinae</taxon>
        <taxon>Anopheles</taxon>
    </lineage>
</organism>
<keyword evidence="2 6" id="KW-0863">Zinc-finger</keyword>
<keyword evidence="3" id="KW-0862">Zinc</keyword>
<dbReference type="AlphaFoldDB" id="A0A182PSP6"/>
<name>A0A182PSP6_9DIPT</name>
<dbReference type="VEuPathDB" id="VectorBase:AEPI009982"/>
<dbReference type="GO" id="GO:0005634">
    <property type="term" value="C:nucleus"/>
    <property type="evidence" value="ECO:0007669"/>
    <property type="project" value="TreeGrafter"/>
</dbReference>
<dbReference type="SMART" id="SM00293">
    <property type="entry name" value="PWWP"/>
    <property type="match status" value="1"/>
</dbReference>
<dbReference type="GO" id="GO:0034243">
    <property type="term" value="P:regulation of transcription elongation by RNA polymerase II"/>
    <property type="evidence" value="ECO:0007669"/>
    <property type="project" value="InterPro"/>
</dbReference>
<sequence length="816" mass="92994">MSNEAPRKTPTSVIAVIWNIIINSKGEEIEHERLVKQLYEVLCLDHEELAELHVLSALSDELIAKCIRPKQRGRQKLTPCYTLPDWRRFTVPDEQPDICCYECHIVGNVVKCDNCVRSFHESCLKTIEEKQLELEQFVSKQKRITISSFKSKKKPLGRRRLASATSLAVTEESTVSSQSFSIADSTLQNEHDDSIEEIVEGIEAPINSVKHESIFDETFGNIKLEEDVKESLLSDEAMFVCMVRPPNRRLEKSLNTPAVKPEQGCSDGDGIAAASSTTNTKRFCHACHLLQESGNHASPNVLRSELNYLLYFVVEQYKSWIPKDTFSSSKFCKDKTHADIVLTRKTIEVCLKMLLRVPTSLADVQKKIENDQYGSLEEFHVDLLDMVHNVAIIHGESSMGYNAAMFFLADCVYDLREIRQCPDCYRHSTEKVVPDWFARPCRTRHELVFAKQKSYQYWPAKVVRVVNNRYDVRFFGGNHPRALIDAESVKPIDSELRTLGVNDKHRGFQLAMKEMLRYQSLAEGSREQYAFTTACEGMQAVANRAVESIRPPEVLEVGGEHSVTASRPKARKRNQINKQPSVIQQSVPLAIVSPSSVSSDRASRSKRREMLAQQQATPVKRTRSSNQTIPHTPDQESPEPIARRGILRQIVRLFDGNHNGLDAEPSASSSTRAARANQNNVVRFPETYDTFRLKQLLDQVTDLEETKQIALKLLQHHEEYFVQKLECLKDTHDQQISAIKRMQWVSTVILGTAMFVHFLTCVLCEEEARIPCCWNTSYCTADCQERHWSVHRRQHLATERSNCFAQSKRFAAHNGV</sequence>
<dbReference type="InterPro" id="IPR001487">
    <property type="entry name" value="Bromodomain"/>
</dbReference>
<evidence type="ECO:0000259" key="9">
    <source>
        <dbReference type="PROSITE" id="PS50812"/>
    </source>
</evidence>
<feature type="domain" description="PWWP" evidence="9">
    <location>
        <begin position="444"/>
        <end position="495"/>
    </location>
</feature>
<dbReference type="Gene3D" id="2.30.30.140">
    <property type="match status" value="1"/>
</dbReference>
<evidence type="ECO:0000259" key="8">
    <source>
        <dbReference type="PROSITE" id="PS50014"/>
    </source>
</evidence>
<dbReference type="InterPro" id="IPR002893">
    <property type="entry name" value="Znf_MYND"/>
</dbReference>
<dbReference type="PANTHER" id="PTHR46379">
    <property type="entry name" value="ZINC FINGER MYND DOMAIN-CONTAINING"/>
    <property type="match status" value="1"/>
</dbReference>
<evidence type="ECO:0000256" key="2">
    <source>
        <dbReference type="ARBA" id="ARBA00022771"/>
    </source>
</evidence>
<dbReference type="InterPro" id="IPR057053">
    <property type="entry name" value="MYND_ZMYND11_ZMYD8"/>
</dbReference>
<dbReference type="SUPFAM" id="SSF63748">
    <property type="entry name" value="Tudor/PWWP/MBT"/>
    <property type="match status" value="1"/>
</dbReference>
<dbReference type="InterPro" id="IPR036427">
    <property type="entry name" value="Bromodomain-like_sf"/>
</dbReference>
<evidence type="ECO:0000256" key="3">
    <source>
        <dbReference type="ARBA" id="ARBA00022833"/>
    </source>
</evidence>
<dbReference type="Pfam" id="PF00855">
    <property type="entry name" value="PWWP"/>
    <property type="match status" value="1"/>
</dbReference>
<keyword evidence="1" id="KW-0479">Metal-binding</keyword>
<evidence type="ECO:0000256" key="7">
    <source>
        <dbReference type="SAM" id="MobiDB-lite"/>
    </source>
</evidence>
<dbReference type="SUPFAM" id="SSF57903">
    <property type="entry name" value="FYVE/PHD zinc finger"/>
    <property type="match status" value="1"/>
</dbReference>
<dbReference type="InterPro" id="IPR011011">
    <property type="entry name" value="Znf_FYVE_PHD"/>
</dbReference>
<dbReference type="SUPFAM" id="SSF144232">
    <property type="entry name" value="HIT/MYND zinc finger-like"/>
    <property type="match status" value="1"/>
</dbReference>
<dbReference type="Pfam" id="PF00439">
    <property type="entry name" value="Bromodomain"/>
    <property type="match status" value="1"/>
</dbReference>
<dbReference type="Pfam" id="PF24324">
    <property type="entry name" value="MYND_ZMYND11_ZMYD8"/>
    <property type="match status" value="1"/>
</dbReference>
<dbReference type="Gene3D" id="1.20.920.10">
    <property type="entry name" value="Bromodomain-like"/>
    <property type="match status" value="1"/>
</dbReference>
<evidence type="ECO:0000256" key="4">
    <source>
        <dbReference type="ARBA" id="ARBA00023117"/>
    </source>
</evidence>
<dbReference type="PROSITE" id="PS50014">
    <property type="entry name" value="BROMODOMAIN_2"/>
    <property type="match status" value="1"/>
</dbReference>
<reference evidence="11" key="2">
    <citation type="submission" date="2020-05" db="UniProtKB">
        <authorList>
            <consortium name="EnsemblMetazoa"/>
        </authorList>
    </citation>
    <scope>IDENTIFICATION</scope>
    <source>
        <strain evidence="11">Epiroticus2</strain>
    </source>
</reference>
<evidence type="ECO:0000256" key="1">
    <source>
        <dbReference type="ARBA" id="ARBA00022723"/>
    </source>
</evidence>
<accession>A0A182PSP6</accession>
<feature type="domain" description="MYND-type" evidence="10">
    <location>
        <begin position="761"/>
        <end position="795"/>
    </location>
</feature>
<evidence type="ECO:0000256" key="6">
    <source>
        <dbReference type="PROSITE-ProRule" id="PRU00134"/>
    </source>
</evidence>
<proteinExistence type="predicted"/>
<dbReference type="GO" id="GO:0008270">
    <property type="term" value="F:zinc ion binding"/>
    <property type="evidence" value="ECO:0007669"/>
    <property type="project" value="UniProtKB-KW"/>
</dbReference>
<dbReference type="GO" id="GO:0009966">
    <property type="term" value="P:regulation of signal transduction"/>
    <property type="evidence" value="ECO:0007669"/>
    <property type="project" value="TreeGrafter"/>
</dbReference>
<dbReference type="GO" id="GO:0003714">
    <property type="term" value="F:transcription corepressor activity"/>
    <property type="evidence" value="ECO:0007669"/>
    <property type="project" value="InterPro"/>
</dbReference>
<dbReference type="InterPro" id="IPR047269">
    <property type="entry name" value="ZMY11"/>
</dbReference>
<dbReference type="InterPro" id="IPR000313">
    <property type="entry name" value="PWWP_dom"/>
</dbReference>
<keyword evidence="4 5" id="KW-0103">Bromodomain</keyword>
<feature type="domain" description="Bromo" evidence="8">
    <location>
        <begin position="354"/>
        <end position="401"/>
    </location>
</feature>
<dbReference type="InterPro" id="IPR047268">
    <property type="entry name" value="PWWP_BS69"/>
</dbReference>
<evidence type="ECO:0000313" key="12">
    <source>
        <dbReference type="Proteomes" id="UP000075885"/>
    </source>
</evidence>
<feature type="region of interest" description="Disordered" evidence="7">
    <location>
        <begin position="593"/>
        <end position="639"/>
    </location>
</feature>
<evidence type="ECO:0008006" key="13">
    <source>
        <dbReference type="Google" id="ProtNLM"/>
    </source>
</evidence>
<dbReference type="PANTHER" id="PTHR46379:SF1">
    <property type="entry name" value="ZINC FINGER MYND DOMAIN-CONTAINING PROTEIN 11"/>
    <property type="match status" value="1"/>
</dbReference>
<dbReference type="PROSITE" id="PS50812">
    <property type="entry name" value="PWWP"/>
    <property type="match status" value="1"/>
</dbReference>
<dbReference type="SUPFAM" id="SSF47370">
    <property type="entry name" value="Bromodomain"/>
    <property type="match status" value="1"/>
</dbReference>
<dbReference type="PROSITE" id="PS50865">
    <property type="entry name" value="ZF_MYND_2"/>
    <property type="match status" value="1"/>
</dbReference>
<dbReference type="CDD" id="cd20159">
    <property type="entry name" value="PWWP_BS69"/>
    <property type="match status" value="1"/>
</dbReference>
<feature type="region of interest" description="Disordered" evidence="7">
    <location>
        <begin position="557"/>
        <end position="580"/>
    </location>
</feature>
<dbReference type="EnsemblMetazoa" id="AEPI009982-RA">
    <property type="protein sequence ID" value="AEPI009982-PA"/>
    <property type="gene ID" value="AEPI009982"/>
</dbReference>
<evidence type="ECO:0000256" key="5">
    <source>
        <dbReference type="PROSITE-ProRule" id="PRU00035"/>
    </source>
</evidence>
<evidence type="ECO:0000313" key="11">
    <source>
        <dbReference type="EnsemblMetazoa" id="AEPI009982-PA"/>
    </source>
</evidence>